<dbReference type="InterPro" id="IPR023214">
    <property type="entry name" value="HAD_sf"/>
</dbReference>
<sequence>MDAGIARGTTDEVLGRLERAFAGWSEDDGPRVVATDADQTLWDGDVGFDLFEALLDARGTRAEARAALAVEAEACGLSVKPGDDAHALAARLYEVFEAGGYEESRAFAMMAWAFAGWSEDEVRGFADRTFARLRLEERVRPGLLAVVRWAQAHRVRVLVVSASPQLAVERAVVAFDIPPADVMAMCPKVEAGIVQPSMAAPPTYGRGKVLAVERALGARAGGATKLLAAFGDSVYDADMMRLSVVPVAVTPAPKLLAVCGSIPGVVVLDQPVAPVGQR</sequence>
<dbReference type="Pfam" id="PF12710">
    <property type="entry name" value="HAD"/>
    <property type="match status" value="1"/>
</dbReference>
<reference evidence="4 5" key="1">
    <citation type="submission" date="2015-07" db="EMBL/GenBank/DDBJ databases">
        <title>Genome analysis of myxobacterium Chondromyces crocatus Cm c5 reveals a high potential for natural compound synthesis and the genetic basis for the loss of fruiting body formation.</title>
        <authorList>
            <person name="Zaburannyi N."/>
            <person name="Bunk B."/>
            <person name="Maier J."/>
            <person name="Overmann J."/>
            <person name="Mueller R."/>
        </authorList>
    </citation>
    <scope>NUCLEOTIDE SEQUENCE [LARGE SCALE GENOMIC DNA]</scope>
    <source>
        <strain evidence="4 5">Cm c5</strain>
    </source>
</reference>
<keyword evidence="1" id="KW-0479">Metal-binding</keyword>
<evidence type="ECO:0000313" key="5">
    <source>
        <dbReference type="Proteomes" id="UP000067626"/>
    </source>
</evidence>
<organism evidence="4 5">
    <name type="scientific">Chondromyces crocatus</name>
    <dbReference type="NCBI Taxonomy" id="52"/>
    <lineage>
        <taxon>Bacteria</taxon>
        <taxon>Pseudomonadati</taxon>
        <taxon>Myxococcota</taxon>
        <taxon>Polyangia</taxon>
        <taxon>Polyangiales</taxon>
        <taxon>Polyangiaceae</taxon>
        <taxon>Chondromyces</taxon>
    </lineage>
</organism>
<dbReference type="Gene3D" id="1.20.1440.100">
    <property type="entry name" value="SG protein - dephosphorylation function"/>
    <property type="match status" value="1"/>
</dbReference>
<keyword evidence="5" id="KW-1185">Reference proteome</keyword>
<evidence type="ECO:0000313" key="4">
    <source>
        <dbReference type="EMBL" id="AKT36987.1"/>
    </source>
</evidence>
<dbReference type="Gene3D" id="3.40.50.1000">
    <property type="entry name" value="HAD superfamily/HAD-like"/>
    <property type="match status" value="1"/>
</dbReference>
<dbReference type="GO" id="GO:0016787">
    <property type="term" value="F:hydrolase activity"/>
    <property type="evidence" value="ECO:0007669"/>
    <property type="project" value="UniProtKB-KW"/>
</dbReference>
<dbReference type="Proteomes" id="UP000067626">
    <property type="component" value="Chromosome"/>
</dbReference>
<dbReference type="PANTHER" id="PTHR43344:SF13">
    <property type="entry name" value="PHOSPHATASE RV3661-RELATED"/>
    <property type="match status" value="1"/>
</dbReference>
<dbReference type="PANTHER" id="PTHR43344">
    <property type="entry name" value="PHOSPHOSERINE PHOSPHATASE"/>
    <property type="match status" value="1"/>
</dbReference>
<evidence type="ECO:0000256" key="2">
    <source>
        <dbReference type="ARBA" id="ARBA00022801"/>
    </source>
</evidence>
<name>A0A0K1E8H2_CHOCO</name>
<gene>
    <name evidence="4" type="primary">dehII</name>
    <name evidence="4" type="ORF">CMC5_011130</name>
</gene>
<evidence type="ECO:0000256" key="1">
    <source>
        <dbReference type="ARBA" id="ARBA00022723"/>
    </source>
</evidence>
<dbReference type="AlphaFoldDB" id="A0A0K1E8H2"/>
<proteinExistence type="predicted"/>
<dbReference type="KEGG" id="ccro:CMC5_011130"/>
<dbReference type="OrthoDB" id="115039at2"/>
<dbReference type="RefSeq" id="WP_050435725.1">
    <property type="nucleotide sequence ID" value="NZ_CP012159.1"/>
</dbReference>
<keyword evidence="3" id="KW-0460">Magnesium</keyword>
<protein>
    <submittedName>
        <fullName evidence="4">Haloacid dehalogenase</fullName>
    </submittedName>
</protein>
<accession>A0A0K1E8H2</accession>
<evidence type="ECO:0000256" key="3">
    <source>
        <dbReference type="ARBA" id="ARBA00022842"/>
    </source>
</evidence>
<dbReference type="SUPFAM" id="SSF56784">
    <property type="entry name" value="HAD-like"/>
    <property type="match status" value="1"/>
</dbReference>
<dbReference type="InterPro" id="IPR050582">
    <property type="entry name" value="HAD-like_SerB"/>
</dbReference>
<dbReference type="EMBL" id="CP012159">
    <property type="protein sequence ID" value="AKT36987.1"/>
    <property type="molecule type" value="Genomic_DNA"/>
</dbReference>
<dbReference type="InterPro" id="IPR036412">
    <property type="entry name" value="HAD-like_sf"/>
</dbReference>
<dbReference type="STRING" id="52.CMC5_011130"/>
<dbReference type="GO" id="GO:0046872">
    <property type="term" value="F:metal ion binding"/>
    <property type="evidence" value="ECO:0007669"/>
    <property type="project" value="UniProtKB-KW"/>
</dbReference>
<keyword evidence="2" id="KW-0378">Hydrolase</keyword>